<feature type="transmembrane region" description="Helical" evidence="5">
    <location>
        <begin position="112"/>
        <end position="133"/>
    </location>
</feature>
<evidence type="ECO:0000313" key="7">
    <source>
        <dbReference type="Proteomes" id="UP001235939"/>
    </source>
</evidence>
<dbReference type="PANTHER" id="PTHR11662">
    <property type="entry name" value="SOLUTE CARRIER FAMILY 17"/>
    <property type="match status" value="1"/>
</dbReference>
<feature type="transmembrane region" description="Helical" evidence="5">
    <location>
        <begin position="47"/>
        <end position="67"/>
    </location>
</feature>
<keyword evidence="4 5" id="KW-0472">Membrane</keyword>
<evidence type="ECO:0000256" key="4">
    <source>
        <dbReference type="ARBA" id="ARBA00023136"/>
    </source>
</evidence>
<evidence type="ECO:0000256" key="5">
    <source>
        <dbReference type="SAM" id="Phobius"/>
    </source>
</evidence>
<dbReference type="InterPro" id="IPR050382">
    <property type="entry name" value="MFS_Na/Anion_cotransporter"/>
</dbReference>
<name>A0ABY6KRU1_9ARAC</name>
<evidence type="ECO:0000256" key="3">
    <source>
        <dbReference type="ARBA" id="ARBA00022989"/>
    </source>
</evidence>
<feature type="transmembrane region" description="Helical" evidence="5">
    <location>
        <begin position="88"/>
        <end position="106"/>
    </location>
</feature>
<organism evidence="6 7">
    <name type="scientific">Cordylochernes scorpioides</name>
    <dbReference type="NCBI Taxonomy" id="51811"/>
    <lineage>
        <taxon>Eukaryota</taxon>
        <taxon>Metazoa</taxon>
        <taxon>Ecdysozoa</taxon>
        <taxon>Arthropoda</taxon>
        <taxon>Chelicerata</taxon>
        <taxon>Arachnida</taxon>
        <taxon>Pseudoscorpiones</taxon>
        <taxon>Cheliferoidea</taxon>
        <taxon>Chernetidae</taxon>
        <taxon>Cordylochernes</taxon>
    </lineage>
</organism>
<evidence type="ECO:0000313" key="6">
    <source>
        <dbReference type="EMBL" id="UYV71568.1"/>
    </source>
</evidence>
<accession>A0ABY6KRU1</accession>
<proteinExistence type="predicted"/>
<comment type="subcellular location">
    <subcellularLocation>
        <location evidence="1">Membrane</location>
        <topology evidence="1">Multi-pass membrane protein</topology>
    </subcellularLocation>
</comment>
<dbReference type="SUPFAM" id="SSF103473">
    <property type="entry name" value="MFS general substrate transporter"/>
    <property type="match status" value="1"/>
</dbReference>
<reference evidence="6 7" key="1">
    <citation type="submission" date="2022-01" db="EMBL/GenBank/DDBJ databases">
        <title>A chromosomal length assembly of Cordylochernes scorpioides.</title>
        <authorList>
            <person name="Zeh D."/>
            <person name="Zeh J."/>
        </authorList>
    </citation>
    <scope>NUCLEOTIDE SEQUENCE [LARGE SCALE GENOMIC DNA]</scope>
    <source>
        <strain evidence="6">IN4F17</strain>
        <tissue evidence="6">Whole Body</tissue>
    </source>
</reference>
<keyword evidence="2 5" id="KW-0812">Transmembrane</keyword>
<evidence type="ECO:0000256" key="2">
    <source>
        <dbReference type="ARBA" id="ARBA00022692"/>
    </source>
</evidence>
<gene>
    <name evidence="6" type="ORF">LAZ67_8003711</name>
</gene>
<keyword evidence="3 5" id="KW-1133">Transmembrane helix</keyword>
<dbReference type="EMBL" id="CP092870">
    <property type="protein sequence ID" value="UYV71568.1"/>
    <property type="molecule type" value="Genomic_DNA"/>
</dbReference>
<feature type="transmembrane region" description="Helical" evidence="5">
    <location>
        <begin position="209"/>
        <end position="230"/>
    </location>
</feature>
<dbReference type="Gene3D" id="1.20.1250.20">
    <property type="entry name" value="MFS general substrate transporter like domains"/>
    <property type="match status" value="1"/>
</dbReference>
<dbReference type="PANTHER" id="PTHR11662:SF455">
    <property type="entry name" value="GH23975P"/>
    <property type="match status" value="1"/>
</dbReference>
<feature type="transmembrane region" description="Helical" evidence="5">
    <location>
        <begin position="174"/>
        <end position="197"/>
    </location>
</feature>
<evidence type="ECO:0000256" key="1">
    <source>
        <dbReference type="ARBA" id="ARBA00004141"/>
    </source>
</evidence>
<keyword evidence="7" id="KW-1185">Reference proteome</keyword>
<dbReference type="InterPro" id="IPR036259">
    <property type="entry name" value="MFS_trans_sf"/>
</dbReference>
<dbReference type="Proteomes" id="UP001235939">
    <property type="component" value="Chromosome 08"/>
</dbReference>
<sequence>MLTSLPVLAIIVAHFTENWGFYTMLTELPTFLGNVMHYDIVRSEMCAQASLLSAIPYLVVSFTVPLGGQLADFIRRRGYLSTTAVRKLFTCGAFLSQALFMTLAAVSSTPTGVIVCLVLAVGLGGLSSSGFSVNHLDVAPRVLHGLPYFFLVYNCFNLTNDDIFALKNTKRFQFAGVLMGISNCIATIPGIISPTIAGHITTHETQKEWQLVFFISAAIYIVGAAFYGGLASGERQPWAAQAEDYSPVVESQTTSVDDLPAPPPFGH</sequence>
<protein>
    <submittedName>
        <fullName evidence="6">Uncharacterized protein</fullName>
    </submittedName>
</protein>